<dbReference type="Proteomes" id="UP000556026">
    <property type="component" value="Unassembled WGS sequence"/>
</dbReference>
<sequence length="325" mass="37012">MRLLYKLTALFVVVTSIQFFVGRSLVKKDDEAHRAASFVTARITDRDVVLFGDSILNSISKNDKDRKTIPVLLGERIPNKIQLVQHGGFDATVYVRYVNYLVENNLRPRALVIPINLRSFSPQWDLNPSYEFVKTPFILNHRTLGPSYFVPVSIYTQLFRSTRTEAWLNTPVYDAGIPAGTVRNYQGDRFKTVDAGTTRKKITYQYRYRLTEADRRLAKIAEIIELCRRSRIPVLFYLTPVDVEFCDAAYPGTRAIVRENARLVTAFISSRNGEVADLSEALPSKFFGWKDDLYPNEHLNDQGRVFLADFLARKLAALSAGGASR</sequence>
<protein>
    <recommendedName>
        <fullName evidence="3">SGNH hydrolase-type esterase domain-containing protein</fullName>
    </recommendedName>
</protein>
<reference evidence="2" key="1">
    <citation type="submission" date="2020-06" db="EMBL/GenBank/DDBJ databases">
        <title>Draft genomic sequence of Geomonas sp. Red330.</title>
        <authorList>
            <person name="Itoh H."/>
            <person name="Zhenxing X."/>
            <person name="Ushijima N."/>
            <person name="Masuda Y."/>
            <person name="Shiratori Y."/>
            <person name="Senoo K."/>
        </authorList>
    </citation>
    <scope>NUCLEOTIDE SEQUENCE [LARGE SCALE GENOMIC DNA]</scope>
    <source>
        <strain evidence="2">Red330</strain>
    </source>
</reference>
<dbReference type="RefSeq" id="WP_183355775.1">
    <property type="nucleotide sequence ID" value="NZ_BLXX01000011.1"/>
</dbReference>
<dbReference type="AlphaFoldDB" id="A0A6V8MLX8"/>
<name>A0A6V8MLX8_9BACT</name>
<evidence type="ECO:0000313" key="2">
    <source>
        <dbReference type="Proteomes" id="UP000556026"/>
    </source>
</evidence>
<dbReference type="SUPFAM" id="SSF52266">
    <property type="entry name" value="SGNH hydrolase"/>
    <property type="match status" value="1"/>
</dbReference>
<gene>
    <name evidence="1" type="ORF">GMST_32970</name>
</gene>
<dbReference type="EMBL" id="BLXX01000011">
    <property type="protein sequence ID" value="GFO60972.1"/>
    <property type="molecule type" value="Genomic_DNA"/>
</dbReference>
<evidence type="ECO:0000313" key="1">
    <source>
        <dbReference type="EMBL" id="GFO60972.1"/>
    </source>
</evidence>
<keyword evidence="2" id="KW-1185">Reference proteome</keyword>
<proteinExistence type="predicted"/>
<comment type="caution">
    <text evidence="1">The sequence shown here is derived from an EMBL/GenBank/DDBJ whole genome shotgun (WGS) entry which is preliminary data.</text>
</comment>
<organism evidence="1 2">
    <name type="scientific">Geomonas silvestris</name>
    <dbReference type="NCBI Taxonomy" id="2740184"/>
    <lineage>
        <taxon>Bacteria</taxon>
        <taxon>Pseudomonadati</taxon>
        <taxon>Thermodesulfobacteriota</taxon>
        <taxon>Desulfuromonadia</taxon>
        <taxon>Geobacterales</taxon>
        <taxon>Geobacteraceae</taxon>
        <taxon>Geomonas</taxon>
    </lineage>
</organism>
<accession>A0A6V8MLX8</accession>
<evidence type="ECO:0008006" key="3">
    <source>
        <dbReference type="Google" id="ProtNLM"/>
    </source>
</evidence>